<name>A0A3M2L814_9ACTN</name>
<gene>
    <name evidence="2" type="ORF">EBN88_24115</name>
</gene>
<accession>A0A3M2L814</accession>
<organism evidence="2 3">
    <name type="scientific">Streptomyces triticirhizae</name>
    <dbReference type="NCBI Taxonomy" id="2483353"/>
    <lineage>
        <taxon>Bacteria</taxon>
        <taxon>Bacillati</taxon>
        <taxon>Actinomycetota</taxon>
        <taxon>Actinomycetes</taxon>
        <taxon>Kitasatosporales</taxon>
        <taxon>Streptomycetaceae</taxon>
        <taxon>Streptomyces</taxon>
    </lineage>
</organism>
<dbReference type="Proteomes" id="UP000278673">
    <property type="component" value="Unassembled WGS sequence"/>
</dbReference>
<evidence type="ECO:0000256" key="1">
    <source>
        <dbReference type="SAM" id="MobiDB-lite"/>
    </source>
</evidence>
<comment type="caution">
    <text evidence="2">The sequence shown here is derived from an EMBL/GenBank/DDBJ whole genome shotgun (WGS) entry which is preliminary data.</text>
</comment>
<feature type="compositionally biased region" description="Basic and acidic residues" evidence="1">
    <location>
        <begin position="1"/>
        <end position="12"/>
    </location>
</feature>
<protein>
    <recommendedName>
        <fullName evidence="4">Protease</fullName>
    </recommendedName>
</protein>
<sequence length="103" mass="10107">MDKGNGVERRGSAPDGLASPEDATEGGAGLRGAEPSSRPGRSESAEPVSASEDPYSTPPYGQPGPWAPAPPVQRPDPTPPAGTRLPPADGGSLGGGGVPLAQA</sequence>
<feature type="non-terminal residue" evidence="2">
    <location>
        <position position="103"/>
    </location>
</feature>
<feature type="compositionally biased region" description="Pro residues" evidence="1">
    <location>
        <begin position="56"/>
        <end position="80"/>
    </location>
</feature>
<keyword evidence="3" id="KW-1185">Reference proteome</keyword>
<evidence type="ECO:0000313" key="3">
    <source>
        <dbReference type="Proteomes" id="UP000278673"/>
    </source>
</evidence>
<proteinExistence type="predicted"/>
<dbReference type="EMBL" id="RFFJ01000183">
    <property type="protein sequence ID" value="RMI33822.1"/>
    <property type="molecule type" value="Genomic_DNA"/>
</dbReference>
<feature type="region of interest" description="Disordered" evidence="1">
    <location>
        <begin position="1"/>
        <end position="103"/>
    </location>
</feature>
<evidence type="ECO:0000313" key="2">
    <source>
        <dbReference type="EMBL" id="RMI33822.1"/>
    </source>
</evidence>
<reference evidence="2 3" key="1">
    <citation type="submission" date="2018-10" db="EMBL/GenBank/DDBJ databases">
        <title>Isolation, diversity and antifungal activity of actinobacteria from wheat.</title>
        <authorList>
            <person name="Han C."/>
        </authorList>
    </citation>
    <scope>NUCLEOTIDE SEQUENCE [LARGE SCALE GENOMIC DNA]</scope>
    <source>
        <strain evidence="2 3">NEAU-YY642</strain>
    </source>
</reference>
<dbReference type="AlphaFoldDB" id="A0A3M2L814"/>
<evidence type="ECO:0008006" key="4">
    <source>
        <dbReference type="Google" id="ProtNLM"/>
    </source>
</evidence>
<feature type="compositionally biased region" description="Gly residues" evidence="1">
    <location>
        <begin position="91"/>
        <end position="103"/>
    </location>
</feature>